<evidence type="ECO:0000256" key="8">
    <source>
        <dbReference type="ARBA" id="ARBA00022598"/>
    </source>
</evidence>
<name>A0ABZ2YDI1_9BACT</name>
<comment type="catalytic activity">
    <reaction evidence="20">
        <text>7,8-dihydropteroate + L-glutamate + ATP = 7,8-dihydrofolate + ADP + phosphate + H(+)</text>
        <dbReference type="Rhea" id="RHEA:23584"/>
        <dbReference type="ChEBI" id="CHEBI:15378"/>
        <dbReference type="ChEBI" id="CHEBI:17839"/>
        <dbReference type="ChEBI" id="CHEBI:29985"/>
        <dbReference type="ChEBI" id="CHEBI:30616"/>
        <dbReference type="ChEBI" id="CHEBI:43474"/>
        <dbReference type="ChEBI" id="CHEBI:57451"/>
        <dbReference type="ChEBI" id="CHEBI:456216"/>
        <dbReference type="EC" id="6.3.2.12"/>
    </reaction>
</comment>
<evidence type="ECO:0000256" key="20">
    <source>
        <dbReference type="ARBA" id="ARBA00049161"/>
    </source>
</evidence>
<dbReference type="InterPro" id="IPR013221">
    <property type="entry name" value="Mur_ligase_cen"/>
</dbReference>
<keyword evidence="10 21" id="KW-0547">Nucleotide-binding</keyword>
<evidence type="ECO:0000259" key="22">
    <source>
        <dbReference type="Pfam" id="PF02875"/>
    </source>
</evidence>
<dbReference type="SUPFAM" id="SSF53623">
    <property type="entry name" value="MurD-like peptide ligases, catalytic domain"/>
    <property type="match status" value="1"/>
</dbReference>
<dbReference type="PANTHER" id="PTHR11136:SF0">
    <property type="entry name" value="DIHYDROFOLATE SYNTHETASE-RELATED"/>
    <property type="match status" value="1"/>
</dbReference>
<dbReference type="Pfam" id="PF08245">
    <property type="entry name" value="Mur_ligase_M"/>
    <property type="match status" value="1"/>
</dbReference>
<proteinExistence type="inferred from homology"/>
<evidence type="ECO:0000256" key="11">
    <source>
        <dbReference type="ARBA" id="ARBA00022840"/>
    </source>
</evidence>
<comment type="function">
    <text evidence="1">Functions in two distinct reactions of the de novo folate biosynthetic pathway. Catalyzes the addition of a glutamate residue to dihydropteroate (7,8-dihydropteroate or H2Pte) to form dihydrofolate (7,8-dihydrofolate monoglutamate or H2Pte-Glu). Also catalyzes successive additions of L-glutamate to tetrahydrofolate or 10-formyltetrahydrofolate or 5,10-methylenetetrahydrofolate, leading to folylpolyglutamate derivatives.</text>
</comment>
<evidence type="ECO:0000256" key="7">
    <source>
        <dbReference type="ARBA" id="ARBA00019357"/>
    </source>
</evidence>
<dbReference type="Pfam" id="PF02875">
    <property type="entry name" value="Mur_ligase_C"/>
    <property type="match status" value="1"/>
</dbReference>
<evidence type="ECO:0000256" key="3">
    <source>
        <dbReference type="ARBA" id="ARBA00005150"/>
    </source>
</evidence>
<feature type="domain" description="Mur ligase central" evidence="23">
    <location>
        <begin position="50"/>
        <end position="277"/>
    </location>
</feature>
<dbReference type="PIRSF" id="PIRSF001563">
    <property type="entry name" value="Folylpolyglu_synth"/>
    <property type="match status" value="1"/>
</dbReference>
<keyword evidence="25" id="KW-1185">Reference proteome</keyword>
<dbReference type="InterPro" id="IPR036615">
    <property type="entry name" value="Mur_ligase_C_dom_sf"/>
</dbReference>
<dbReference type="EC" id="6.3.2.12" evidence="5"/>
<sequence>MLYQEALRYLYGLINYEKIGFSYSDLKLERMQELMDRLGNPQFRVPTILIAGTKGKGSTSYLLHRFLMAYGFSCGLYSKPHLVTYRERIRINDTFIGGDELGLLVRRIRPVVEEMGRSSPLGKPTYFEVSVALAFLYFLERKVDLAVFEVGLGGRLDATNVSCPDLTAITPVGMDHMDVLGNSVGEIAKEKAGIIRSGIPLVLASQCPEAEKVILEVARLKSAPVTRFEEECFFEILSRDSLGSQLQWEVKSWGRSASLFPLLGDHQVANFLMALLILREWGLDFREHAIEAALTRVSWPGRIQVISNRPLIIFDVAHNRDSFLALRNTLRNYLGIEKSTFLLGFVKGKDVNSIAEVLGGFADSIVVTQPYTPRALMPGNLISLFERVAPTLVVKDPAMAYTFAKDLAVKNGLPLVVAGSFYLARLFEGEINRIFNISEEVELC</sequence>
<evidence type="ECO:0000313" key="25">
    <source>
        <dbReference type="Proteomes" id="UP001461341"/>
    </source>
</evidence>
<comment type="catalytic activity">
    <reaction evidence="19">
        <text>(6R)-5,10-methylenetetrahydrofolyl-(gamma-L-Glu)(n) + L-glutamate + ATP = (6R)-5,10-methylenetetrahydrofolyl-(gamma-L-Glu)(n+1) + ADP + phosphate + H(+)</text>
        <dbReference type="Rhea" id="RHEA:51912"/>
        <dbReference type="Rhea" id="RHEA-COMP:13257"/>
        <dbReference type="Rhea" id="RHEA-COMP:13258"/>
        <dbReference type="ChEBI" id="CHEBI:15378"/>
        <dbReference type="ChEBI" id="CHEBI:29985"/>
        <dbReference type="ChEBI" id="CHEBI:30616"/>
        <dbReference type="ChEBI" id="CHEBI:43474"/>
        <dbReference type="ChEBI" id="CHEBI:136572"/>
        <dbReference type="ChEBI" id="CHEBI:456216"/>
        <dbReference type="EC" id="6.3.2.17"/>
    </reaction>
</comment>
<comment type="catalytic activity">
    <reaction evidence="18">
        <text>10-formyltetrahydrofolyl-(gamma-L-Glu)(n) + L-glutamate + ATP = 10-formyltetrahydrofolyl-(gamma-L-Glu)(n+1) + ADP + phosphate + H(+)</text>
        <dbReference type="Rhea" id="RHEA:51904"/>
        <dbReference type="Rhea" id="RHEA-COMP:13088"/>
        <dbReference type="Rhea" id="RHEA-COMP:14300"/>
        <dbReference type="ChEBI" id="CHEBI:15378"/>
        <dbReference type="ChEBI" id="CHEBI:29985"/>
        <dbReference type="ChEBI" id="CHEBI:30616"/>
        <dbReference type="ChEBI" id="CHEBI:43474"/>
        <dbReference type="ChEBI" id="CHEBI:134413"/>
        <dbReference type="ChEBI" id="CHEBI:456216"/>
        <dbReference type="EC" id="6.3.2.17"/>
    </reaction>
</comment>
<accession>A0ABZ2YDI1</accession>
<dbReference type="Proteomes" id="UP001461341">
    <property type="component" value="Chromosome"/>
</dbReference>
<evidence type="ECO:0000256" key="16">
    <source>
        <dbReference type="ARBA" id="ARBA00032510"/>
    </source>
</evidence>
<evidence type="ECO:0000256" key="6">
    <source>
        <dbReference type="ARBA" id="ARBA00013025"/>
    </source>
</evidence>
<evidence type="ECO:0000256" key="21">
    <source>
        <dbReference type="PIRNR" id="PIRNR001563"/>
    </source>
</evidence>
<dbReference type="GO" id="GO:0016874">
    <property type="term" value="F:ligase activity"/>
    <property type="evidence" value="ECO:0007669"/>
    <property type="project" value="UniProtKB-KW"/>
</dbReference>
<evidence type="ECO:0000256" key="4">
    <source>
        <dbReference type="ARBA" id="ARBA00008276"/>
    </source>
</evidence>
<dbReference type="InterPro" id="IPR001645">
    <property type="entry name" value="Folylpolyglutamate_synth"/>
</dbReference>
<evidence type="ECO:0000256" key="17">
    <source>
        <dbReference type="ARBA" id="ARBA00047493"/>
    </source>
</evidence>
<dbReference type="PANTHER" id="PTHR11136">
    <property type="entry name" value="FOLYLPOLYGLUTAMATE SYNTHASE-RELATED"/>
    <property type="match status" value="1"/>
</dbReference>
<keyword evidence="11 21" id="KW-0067">ATP-binding</keyword>
<evidence type="ECO:0000256" key="1">
    <source>
        <dbReference type="ARBA" id="ARBA00002714"/>
    </source>
</evidence>
<dbReference type="EMBL" id="CP121689">
    <property type="protein sequence ID" value="WZL76667.1"/>
    <property type="molecule type" value="Genomic_DNA"/>
</dbReference>
<dbReference type="SUPFAM" id="SSF53244">
    <property type="entry name" value="MurD-like peptide ligases, peptide-binding domain"/>
    <property type="match status" value="1"/>
</dbReference>
<protein>
    <recommendedName>
        <fullName evidence="7">Dihydrofolate synthase/folylpolyglutamate synthase</fullName>
        <ecNumber evidence="5">6.3.2.12</ecNumber>
        <ecNumber evidence="6">6.3.2.17</ecNumber>
    </recommendedName>
    <alternativeName>
        <fullName evidence="16">Folylpoly-gamma-glutamate synthetase-dihydrofolate synthetase</fullName>
    </alternativeName>
    <alternativeName>
        <fullName evidence="14">Folylpolyglutamate synthetase</fullName>
    </alternativeName>
    <alternativeName>
        <fullName evidence="15">Tetrahydrofolylpolyglutamate synthase</fullName>
    </alternativeName>
</protein>
<feature type="domain" description="Mur ligase C-terminal" evidence="22">
    <location>
        <begin position="301"/>
        <end position="420"/>
    </location>
</feature>
<evidence type="ECO:0000256" key="12">
    <source>
        <dbReference type="ARBA" id="ARBA00022842"/>
    </source>
</evidence>
<evidence type="ECO:0000313" key="24">
    <source>
        <dbReference type="EMBL" id="WZL76667.1"/>
    </source>
</evidence>
<evidence type="ECO:0000256" key="10">
    <source>
        <dbReference type="ARBA" id="ARBA00022741"/>
    </source>
</evidence>
<evidence type="ECO:0000256" key="9">
    <source>
        <dbReference type="ARBA" id="ARBA00022723"/>
    </source>
</evidence>
<comment type="pathway">
    <text evidence="2">Cofactor biosynthesis; tetrahydrofolate biosynthesis; 7,8-dihydrofolate from 2-amino-4-hydroxy-6-hydroxymethyl-7,8-dihydropteridine diphosphate and 4-aminobenzoate: step 2/2.</text>
</comment>
<keyword evidence="13" id="KW-0289">Folate biosynthesis</keyword>
<evidence type="ECO:0000256" key="15">
    <source>
        <dbReference type="ARBA" id="ARBA00030592"/>
    </source>
</evidence>
<evidence type="ECO:0000256" key="5">
    <source>
        <dbReference type="ARBA" id="ARBA00013023"/>
    </source>
</evidence>
<evidence type="ECO:0000256" key="14">
    <source>
        <dbReference type="ARBA" id="ARBA00030048"/>
    </source>
</evidence>
<keyword evidence="8 21" id="KW-0436">Ligase</keyword>
<dbReference type="RefSeq" id="WP_369018831.1">
    <property type="nucleotide sequence ID" value="NZ_CP121689.1"/>
</dbReference>
<comment type="catalytic activity">
    <reaction evidence="17">
        <text>(6S)-5,6,7,8-tetrahydrofolyl-(gamma-L-Glu)(n) + L-glutamate + ATP = (6S)-5,6,7,8-tetrahydrofolyl-(gamma-L-Glu)(n+1) + ADP + phosphate + H(+)</text>
        <dbReference type="Rhea" id="RHEA:10580"/>
        <dbReference type="Rhea" id="RHEA-COMP:14738"/>
        <dbReference type="Rhea" id="RHEA-COMP:14740"/>
        <dbReference type="ChEBI" id="CHEBI:15378"/>
        <dbReference type="ChEBI" id="CHEBI:29985"/>
        <dbReference type="ChEBI" id="CHEBI:30616"/>
        <dbReference type="ChEBI" id="CHEBI:43474"/>
        <dbReference type="ChEBI" id="CHEBI:141005"/>
        <dbReference type="ChEBI" id="CHEBI:456216"/>
        <dbReference type="EC" id="6.3.2.17"/>
    </reaction>
</comment>
<dbReference type="Gene3D" id="3.40.1190.10">
    <property type="entry name" value="Mur-like, catalytic domain"/>
    <property type="match status" value="1"/>
</dbReference>
<comment type="similarity">
    <text evidence="4 21">Belongs to the folylpolyglutamate synthase family.</text>
</comment>
<evidence type="ECO:0000256" key="18">
    <source>
        <dbReference type="ARBA" id="ARBA00047808"/>
    </source>
</evidence>
<evidence type="ECO:0000256" key="13">
    <source>
        <dbReference type="ARBA" id="ARBA00022909"/>
    </source>
</evidence>
<evidence type="ECO:0000259" key="23">
    <source>
        <dbReference type="Pfam" id="PF08245"/>
    </source>
</evidence>
<gene>
    <name evidence="24" type="ORF">QBE54_02725</name>
</gene>
<dbReference type="EC" id="6.3.2.17" evidence="6"/>
<dbReference type="Gene3D" id="3.90.190.20">
    <property type="entry name" value="Mur ligase, C-terminal domain"/>
    <property type="match status" value="1"/>
</dbReference>
<dbReference type="InterPro" id="IPR036565">
    <property type="entry name" value="Mur-like_cat_sf"/>
</dbReference>
<reference evidence="24 25" key="1">
    <citation type="submission" date="2023-03" db="EMBL/GenBank/DDBJ databases">
        <title>Novel Species.</title>
        <authorList>
            <person name="Ma S."/>
        </authorList>
    </citation>
    <scope>NUCLEOTIDE SEQUENCE [LARGE SCALE GENOMIC DNA]</scope>
    <source>
        <strain evidence="24 25">B11</strain>
    </source>
</reference>
<keyword evidence="12" id="KW-0460">Magnesium</keyword>
<comment type="pathway">
    <text evidence="3">Cofactor biosynthesis; tetrahydrofolylpolyglutamate biosynthesis.</text>
</comment>
<organism evidence="24 25">
    <name type="scientific">Thermatribacter velox</name>
    <dbReference type="NCBI Taxonomy" id="3039681"/>
    <lineage>
        <taxon>Bacteria</taxon>
        <taxon>Pseudomonadati</taxon>
        <taxon>Atribacterota</taxon>
        <taxon>Atribacteria</taxon>
        <taxon>Atribacterales</taxon>
        <taxon>Thermatribacteraceae</taxon>
        <taxon>Thermatribacter</taxon>
    </lineage>
</organism>
<dbReference type="InterPro" id="IPR004101">
    <property type="entry name" value="Mur_ligase_C"/>
</dbReference>
<dbReference type="NCBIfam" id="TIGR01499">
    <property type="entry name" value="folC"/>
    <property type="match status" value="1"/>
</dbReference>
<evidence type="ECO:0000256" key="2">
    <source>
        <dbReference type="ARBA" id="ARBA00004799"/>
    </source>
</evidence>
<evidence type="ECO:0000256" key="19">
    <source>
        <dbReference type="ARBA" id="ARBA00049035"/>
    </source>
</evidence>
<keyword evidence="9" id="KW-0479">Metal-binding</keyword>